<evidence type="ECO:0000259" key="5">
    <source>
        <dbReference type="Pfam" id="PF01526"/>
    </source>
</evidence>
<dbReference type="GO" id="GO:0004803">
    <property type="term" value="F:transposase activity"/>
    <property type="evidence" value="ECO:0007669"/>
    <property type="project" value="InterPro"/>
</dbReference>
<dbReference type="GO" id="GO:0003677">
    <property type="term" value="F:DNA binding"/>
    <property type="evidence" value="ECO:0007669"/>
    <property type="project" value="UniProtKB-KW"/>
</dbReference>
<reference evidence="6 8" key="1">
    <citation type="submission" date="2016-10" db="EMBL/GenBank/DDBJ databases">
        <title>Systematic genetic and metabolomic analysis of Xenorhabdus and Photorhabdus spp., highlights the requirements for a dual symbiotic and pathogenic life style.</title>
        <authorList>
            <person name="Tobias N.J."/>
            <person name="Wolff H."/>
            <person name="Djahanschiri B."/>
            <person name="Pidot S.J."/>
            <person name="Stinear T.P."/>
            <person name="Ebersberger I."/>
            <person name="Bode H.B."/>
        </authorList>
    </citation>
    <scope>NUCLEOTIDE SEQUENCE [LARGE SCALE GENOMIC DNA]</scope>
    <source>
        <strain evidence="6 8">DSM 22392</strain>
    </source>
</reference>
<organism evidence="6 8">
    <name type="scientific">Xenorhabdus vietnamensis</name>
    <dbReference type="NCBI Taxonomy" id="351656"/>
    <lineage>
        <taxon>Bacteria</taxon>
        <taxon>Pseudomonadati</taxon>
        <taxon>Pseudomonadota</taxon>
        <taxon>Gammaproteobacteria</taxon>
        <taxon>Enterobacterales</taxon>
        <taxon>Morganellaceae</taxon>
        <taxon>Xenorhabdus</taxon>
    </lineage>
</organism>
<accession>A0A1Y2S900</accession>
<keyword evidence="4" id="KW-0233">DNA recombination</keyword>
<dbReference type="InterPro" id="IPR002513">
    <property type="entry name" value="Tn3_Tnp_DDE_dom"/>
</dbReference>
<dbReference type="Proteomes" id="UP000194350">
    <property type="component" value="Unassembled WGS sequence"/>
</dbReference>
<evidence type="ECO:0000313" key="6">
    <source>
        <dbReference type="EMBL" id="OTA14173.1"/>
    </source>
</evidence>
<dbReference type="GO" id="GO:0006313">
    <property type="term" value="P:DNA transposition"/>
    <property type="evidence" value="ECO:0007669"/>
    <property type="project" value="InterPro"/>
</dbReference>
<comment type="caution">
    <text evidence="6">The sequence shown here is derived from an EMBL/GenBank/DDBJ whole genome shotgun (WGS) entry which is preliminary data.</text>
</comment>
<dbReference type="EMBL" id="MUBJ01000045">
    <property type="protein sequence ID" value="OTA14173.1"/>
    <property type="molecule type" value="Genomic_DNA"/>
</dbReference>
<dbReference type="NCBIfam" id="NF033527">
    <property type="entry name" value="transpos_Tn3"/>
    <property type="match status" value="1"/>
</dbReference>
<keyword evidence="3" id="KW-0238">DNA-binding</keyword>
<keyword evidence="2" id="KW-0815">Transposition</keyword>
<keyword evidence="8" id="KW-1185">Reference proteome</keyword>
<dbReference type="Pfam" id="PF01526">
    <property type="entry name" value="DDE_Tnp_Tn3"/>
    <property type="match status" value="1"/>
</dbReference>
<name>A0A1Y2S900_9GAMM</name>
<evidence type="ECO:0000313" key="7">
    <source>
        <dbReference type="EMBL" id="OTA14181.1"/>
    </source>
</evidence>
<dbReference type="STRING" id="351656.Xvie_03927"/>
<gene>
    <name evidence="6" type="ORF">Xvie_03927</name>
    <name evidence="7" type="ORF">Xvie_03935</name>
</gene>
<protein>
    <submittedName>
        <fullName evidence="6">Transposase</fullName>
    </submittedName>
</protein>
<dbReference type="AlphaFoldDB" id="A0A1Y2S900"/>
<dbReference type="EMBL" id="MUBJ01000045">
    <property type="protein sequence ID" value="OTA14181.1"/>
    <property type="molecule type" value="Genomic_DNA"/>
</dbReference>
<feature type="domain" description="Tn3 transposase DDE" evidence="5">
    <location>
        <begin position="11"/>
        <end position="396"/>
    </location>
</feature>
<proteinExistence type="inferred from homology"/>
<evidence type="ECO:0000256" key="3">
    <source>
        <dbReference type="ARBA" id="ARBA00023125"/>
    </source>
</evidence>
<evidence type="ECO:0000256" key="2">
    <source>
        <dbReference type="ARBA" id="ARBA00022578"/>
    </source>
</evidence>
<evidence type="ECO:0000256" key="4">
    <source>
        <dbReference type="ARBA" id="ARBA00023172"/>
    </source>
</evidence>
<dbReference type="InterPro" id="IPR047653">
    <property type="entry name" value="Tn3-like_transpos"/>
</dbReference>
<comment type="similarity">
    <text evidence="1">Belongs to the transposase 7 family.</text>
</comment>
<evidence type="ECO:0000256" key="1">
    <source>
        <dbReference type="ARBA" id="ARBA00009402"/>
    </source>
</evidence>
<evidence type="ECO:0000313" key="8">
    <source>
        <dbReference type="Proteomes" id="UP000194350"/>
    </source>
</evidence>
<sequence length="424" mass="47774">MLVPRIRITSLLAEVHSWTRFLDCFTHYRTGEQAEDEASLMAAILADATNAGAERMAQSSRGVTIHQMMVMVDRHLRAETYAAATSVLVDAQQEHPFAAIWGDGHVSSSDGQFFPAGGRGEASLEYNAKYGKRPGASIYGFLSNRFASFFSRMIQASESEAPYVLDGLLHNESSVEIHEHATDTAGATETTFSMFHSFGYRLIPRIRNLGSRRLYVITPSEDYRPLDALIAGRARMDVIEQHWDEVLRLKASIGAGLVPPSVILKKLAASPRQNRLNQALREMGRIERSIFICDWLLDIRLRRRSHAILNKGESRHALARAIFLHQLGELRNRAAEAMAYRASGLNLVVNAIVLWNTVYLSRAVDYVRSQGIIIPEELLSSVAPLPWGHISLTGDYLWNEIDRPLERYRPVRTKRFNPKNFNFP</sequence>